<gene>
    <name evidence="7" type="ORF">GQ607_014724</name>
</gene>
<evidence type="ECO:0000256" key="4">
    <source>
        <dbReference type="ARBA" id="ARBA00029454"/>
    </source>
</evidence>
<comment type="caution">
    <text evidence="7">The sequence shown here is derived from an EMBL/GenBank/DDBJ whole genome shotgun (WGS) entry which is preliminary data.</text>
</comment>
<dbReference type="PANTHER" id="PTHR45527:SF1">
    <property type="entry name" value="FATTY ACID SYNTHASE"/>
    <property type="match status" value="1"/>
</dbReference>
<dbReference type="FunFam" id="3.30.300.30:FF:000015">
    <property type="entry name" value="Nonribosomal peptide synthase SidD"/>
    <property type="match status" value="2"/>
</dbReference>
<keyword evidence="3" id="KW-0436">Ligase</keyword>
<dbReference type="NCBIfam" id="TIGR01733">
    <property type="entry name" value="AA-adenyl-dom"/>
    <property type="match status" value="2"/>
</dbReference>
<dbReference type="Gene3D" id="1.10.1200.10">
    <property type="entry name" value="ACP-like"/>
    <property type="match status" value="3"/>
</dbReference>
<dbReference type="InterPro" id="IPR036736">
    <property type="entry name" value="ACP-like_sf"/>
</dbReference>
<dbReference type="CDD" id="cd19542">
    <property type="entry name" value="CT_NRPS-like"/>
    <property type="match status" value="1"/>
</dbReference>
<feature type="domain" description="Carrier" evidence="6">
    <location>
        <begin position="1653"/>
        <end position="1729"/>
    </location>
</feature>
<dbReference type="InterPro" id="IPR020806">
    <property type="entry name" value="PKS_PP-bd"/>
</dbReference>
<feature type="compositionally biased region" description="Basic and acidic residues" evidence="5">
    <location>
        <begin position="2211"/>
        <end position="2221"/>
    </location>
</feature>
<dbReference type="OrthoDB" id="416786at2759"/>
<dbReference type="EMBL" id="WOWK01000117">
    <property type="protein sequence ID" value="KAF0318027.1"/>
    <property type="molecule type" value="Genomic_DNA"/>
</dbReference>
<dbReference type="PROSITE" id="PS50075">
    <property type="entry name" value="CARRIER"/>
    <property type="match status" value="3"/>
</dbReference>
<keyword evidence="2" id="KW-0597">Phosphoprotein</keyword>
<dbReference type="PANTHER" id="PTHR45527">
    <property type="entry name" value="NONRIBOSOMAL PEPTIDE SYNTHETASE"/>
    <property type="match status" value="1"/>
</dbReference>
<dbReference type="InterPro" id="IPR009081">
    <property type="entry name" value="PP-bd_ACP"/>
</dbReference>
<dbReference type="GO" id="GO:0044550">
    <property type="term" value="P:secondary metabolite biosynthetic process"/>
    <property type="evidence" value="ECO:0007669"/>
    <property type="project" value="TreeGrafter"/>
</dbReference>
<dbReference type="SUPFAM" id="SSF47336">
    <property type="entry name" value="ACP-like"/>
    <property type="match status" value="3"/>
</dbReference>
<evidence type="ECO:0000256" key="5">
    <source>
        <dbReference type="SAM" id="MobiDB-lite"/>
    </source>
</evidence>
<feature type="region of interest" description="Disordered" evidence="5">
    <location>
        <begin position="2194"/>
        <end position="2227"/>
    </location>
</feature>
<protein>
    <submittedName>
        <fullName evidence="7">Peptide synthetase</fullName>
    </submittedName>
</protein>
<dbReference type="SMART" id="SM01294">
    <property type="entry name" value="PKS_PP_betabranch"/>
    <property type="match status" value="1"/>
</dbReference>
<dbReference type="Pfam" id="PF00668">
    <property type="entry name" value="Condensation"/>
    <property type="match status" value="3"/>
</dbReference>
<name>A0A8H3W2C2_9PEZI</name>
<dbReference type="PROSITE" id="PS00012">
    <property type="entry name" value="PHOSPHOPANTETHEINE"/>
    <property type="match status" value="3"/>
</dbReference>
<feature type="domain" description="Carrier" evidence="6">
    <location>
        <begin position="564"/>
        <end position="640"/>
    </location>
</feature>
<dbReference type="CDD" id="cd05918">
    <property type="entry name" value="A_NRPS_SidN3_like"/>
    <property type="match status" value="2"/>
</dbReference>
<dbReference type="SMART" id="SM00823">
    <property type="entry name" value="PKS_PP"/>
    <property type="match status" value="3"/>
</dbReference>
<keyword evidence="8" id="KW-1185">Reference proteome</keyword>
<reference evidence="7 8" key="1">
    <citation type="submission" date="2019-12" db="EMBL/GenBank/DDBJ databases">
        <title>A genome sequence resource for the geographically widespread anthracnose pathogen Colletotrichum asianum.</title>
        <authorList>
            <person name="Meng Y."/>
        </authorList>
    </citation>
    <scope>NUCLEOTIDE SEQUENCE [LARGE SCALE GENOMIC DNA]</scope>
    <source>
        <strain evidence="7 8">ICMP 18580</strain>
    </source>
</reference>
<sequence>MQRQSQAASQADKRQIWRWNANLPEAVNGTLHGVFGDKANETPDKLAVDAWDAGFTYAELDRASNRLGSYLVHHEHIEPGMLIPLCFEKSAWAIVAMLAVLKAGAAFVPLDPDHPVLRKEGIMRQLDGGAPIAIASTLHANAMGNDSRKVAVVGQTEFECLPDDELLPLAVNARCAAYCLFTSGSTGEPKGVVVEHGAIVSSQAFRRSFKGYNKHSRVFQFSSYTFDTCIDEIFMTLGSGGCVCVPSDEERMNRLASTINKMSVNVLEVTPTVAALMSADEVPLVKTIIFGGEVLSHTTCAPWNGKSRVINTYGPTECCVDCVFGYFTPTSTTGLIGKSAGSVAWIVDPDDHNQLTPIGSIGELLIEGPVLASGYLNNPERTAEAFIEAPEWLLRGFDGKCGRKGRLYKTGDLVKYTTDGEIVYIGRKDNQVKIHGQRVELGEIESSILDHVSKATRVIVELVSYPDGIQAPVAFVRLFDERLSPELQETSDDSGLLKPMADATALQMKLFDSLPRYMVPTAFFSIQEFPMTASGKVDRNVLREAAAERSRACAINESTNLVLQPVGSRERKLLRICADVLKLDKSSIGINDDFFQLGGDSLAAIKLAGQARKEGMKLAVVDIFRHSRICELAAKAALKPGKTQKVPLEPFSLLGPLEEGKLALDQITTAYKLRKNTIQDLFPCTPLQEGMLSLTGHDNASEYMIQKVLHITPSIDSEQFRIAWETVVAQLSILRTRLFLAEDRGTILQGIINEPIHWEQSSNLKEYLHIDRATPMGLGDALARYAIVDDGQKRWFVWTIHHCLYDGWTMPGMIALVERAYTQKGMGFGQQVDFSAFMKYFLSRDVQESERFWKSYLADFEIAKLPRRLSKPDPKESRGFTERLQSVSFSKRRTHLPSTLIRAAMGIVLIQLTGSEDVVFGTTVSGRQSPLDGIEDIMGPTIATVPIRVRFESQKTTGQLLDTLRDDAIAMVQHEHDGIQNIAAYDSSCQNACQFQLYLVVQQDGSDNSDAGMLGQWQHESGCPNGLSTYPVMIECCPHVDGLKLEATFDSNTVSSFEMDGIIAQFFHVLQQLLEGDLSQKLADIGLVSSRDIQRILEWNATTLPEPAEITLHDVALRKLQETPNAIAIDAWDGRFTYWQLDLVSSHIASLLMEAGVGPDVMVHTCFEKSIWAVVAMIAVLKAGGAFVPLEPKQPILRSEKIIEQVKCPIMLVSAANADLLQAGDCKVIVVGSSVVDIERLQSNLHLKSAISTNVSPESTAYTIFTSGSTGEPKGVVVQHRAISSSLLSRAEGQGFDSQSRVLQFASYTFDVMLDEIFMTLLSGGCVCIPSDEDILGNLSGSIRKFGVNTVGLTPTVARLIDPNEVPGITSVILWGEAVSQHDLTRWSCGPKKRTPRLQVLYGPTECCVICAQYNVDFDKLPRGNSVGKAVASRSWVVHPKNHNQLVPVGGIGELLIEGPAQSRGYLNDQAKTDASFINDSLFLAQISSYNGGQVGSKRLYKTGDLVRYDNDGTLIYEGRKDAQVKLNGQRVELGEIEMQLAGCLTGASHILADVVTLNNSQSMLVGFIKFDDHDSGSIGNEGVRRLSAAEHLDVQDQMSQRVPRYMVPAALFTVQRVPPNLTGKLDRRYLREMAKKLLLQKVDQEQDLNATFPAAPNEKKMQMVWSRVLGLEPSAIHLTDTLFQLGGHSVTAMKVAAEARKQNMYVTVADIFRHPQLRDLAAVTRSQRKQAETMVAPFSLLPSPFEHQKLCHEIAADYGLEDDAIEDLLPCTPLQEGLLSLTNLDAGDYLVQRVLQVAEDVSLDKLRAAWDTVVRALPILRTRFFWTKRHGILQGVLKEGIKWTCVERLQEHLQSDIASSTGLGDPMTRFAIVHEGSRKRRSLVWTVHHSLYDALVLQRILDMVERAYRGISLGYSIGFGVFIQYLMSRDIAKGRDFWQRYLSGGRRLQLLRHGNGSKSLVRAVFQTSRPLQFNSKHHVPSTFIHAATGIILGQLAGGVTDVTFASTVSGRNCPIDGIEDVMGPTIATVPVRVRFRGGQPVWEFLDTLQSQATSMIPHEHEGIQNIRRLSQSCRDACEFQAYVVVQQRSPSSPHVTDPGLLGEWQEGLERASLTTYPIMMECHIDEERIVVQTSINPEMVSEQHMRDAMDRFHVVLENLLQSSSLTTLHDVMPVATSGIKQIWTWADVDSSLDGNRQTESSSRNCWQTETNEKQGLEKGDTLSPGGGAGEKLRQIWAGVLGLAPSQLGPDDNFFHLGGDSIVAMKIAAAARASGCSISVPNILRFPTISQQLPHFSIGNSPEVVLALPSPYSLVPFGLRDEILHRLGDHGLEYGVLDILPTTDFQSSTVMDTIVAPETALNYISLRLGTSIDFERLDNSCKALVNRLDILRTVFMCARGRVWQVVLEHLPIALTRVTTQDINVAELHEKIWRTTCKPSFDHPVVSFTLAHVPHAGYNLVIGVSHAQYDGLSVPLILRVLESAQNETTLPDTLPFSAYLMLQSNRRSSSLAYWKNLLKSSRLTQGLLRLQMSPGVPPETPAQPCRIDVAKKLEISAIPESFTVAVLANMAWALLLHDLTGDQDITYITLVTGRSAPVGGIDTVVGPCISLVPVRVSVPRSWAASKLARCVQTQLITVSQGNAVGIDDIRENCTDWPAGTAIDSVFFHQNVNESPEHCLSGALSKVQLHLNPVVDIHKTVITTYREDYGLSIKLLTSSSLMTGRDAESLADAFAASFSTVCRNL</sequence>
<dbReference type="FunFam" id="3.40.50.12780:FF:000014">
    <property type="entry name" value="Nonribosomal peptide synthetase 1"/>
    <property type="match status" value="2"/>
</dbReference>
<dbReference type="InterPro" id="IPR045851">
    <property type="entry name" value="AMP-bd_C_sf"/>
</dbReference>
<dbReference type="InterPro" id="IPR023213">
    <property type="entry name" value="CAT-like_dom_sf"/>
</dbReference>
<dbReference type="FunFam" id="1.10.1200.10:FF:000005">
    <property type="entry name" value="Nonribosomal peptide synthetase 1"/>
    <property type="match status" value="2"/>
</dbReference>
<dbReference type="GO" id="GO:0043041">
    <property type="term" value="P:amino acid activation for nonribosomal peptide biosynthetic process"/>
    <property type="evidence" value="ECO:0007669"/>
    <property type="project" value="TreeGrafter"/>
</dbReference>
<dbReference type="Pfam" id="PF00501">
    <property type="entry name" value="AMP-binding"/>
    <property type="match status" value="2"/>
</dbReference>
<dbReference type="Gene3D" id="3.30.300.30">
    <property type="match status" value="2"/>
</dbReference>
<dbReference type="Gene3D" id="3.30.559.10">
    <property type="entry name" value="Chloramphenicol acetyltransferase-like domain"/>
    <property type="match status" value="3"/>
</dbReference>
<dbReference type="GO" id="GO:0016874">
    <property type="term" value="F:ligase activity"/>
    <property type="evidence" value="ECO:0007669"/>
    <property type="project" value="UniProtKB-KW"/>
</dbReference>
<evidence type="ECO:0000313" key="8">
    <source>
        <dbReference type="Proteomes" id="UP000434172"/>
    </source>
</evidence>
<dbReference type="SUPFAM" id="SSF52777">
    <property type="entry name" value="CoA-dependent acyltransferases"/>
    <property type="match status" value="6"/>
</dbReference>
<evidence type="ECO:0000313" key="7">
    <source>
        <dbReference type="EMBL" id="KAF0318027.1"/>
    </source>
</evidence>
<dbReference type="InterPro" id="IPR000873">
    <property type="entry name" value="AMP-dep_synth/lig_dom"/>
</dbReference>
<dbReference type="Gene3D" id="3.40.50.12780">
    <property type="entry name" value="N-terminal domain of ligase-like"/>
    <property type="match status" value="2"/>
</dbReference>
<dbReference type="GO" id="GO:0031177">
    <property type="term" value="F:phosphopantetheine binding"/>
    <property type="evidence" value="ECO:0007669"/>
    <property type="project" value="InterPro"/>
</dbReference>
<dbReference type="InterPro" id="IPR010071">
    <property type="entry name" value="AA_adenyl_dom"/>
</dbReference>
<organism evidence="7 8">
    <name type="scientific">Colletotrichum asianum</name>
    <dbReference type="NCBI Taxonomy" id="702518"/>
    <lineage>
        <taxon>Eukaryota</taxon>
        <taxon>Fungi</taxon>
        <taxon>Dikarya</taxon>
        <taxon>Ascomycota</taxon>
        <taxon>Pezizomycotina</taxon>
        <taxon>Sordariomycetes</taxon>
        <taxon>Hypocreomycetidae</taxon>
        <taxon>Glomerellales</taxon>
        <taxon>Glomerellaceae</taxon>
        <taxon>Colletotrichum</taxon>
        <taxon>Colletotrichum gloeosporioides species complex</taxon>
    </lineage>
</organism>
<dbReference type="CDD" id="cd19545">
    <property type="entry name" value="FUM14_C_NRPS-like"/>
    <property type="match status" value="2"/>
</dbReference>
<evidence type="ECO:0000259" key="6">
    <source>
        <dbReference type="PROSITE" id="PS50075"/>
    </source>
</evidence>
<dbReference type="GO" id="GO:0005737">
    <property type="term" value="C:cytoplasm"/>
    <property type="evidence" value="ECO:0007669"/>
    <property type="project" value="TreeGrafter"/>
</dbReference>
<dbReference type="InterPro" id="IPR042099">
    <property type="entry name" value="ANL_N_sf"/>
</dbReference>
<evidence type="ECO:0000256" key="2">
    <source>
        <dbReference type="ARBA" id="ARBA00022553"/>
    </source>
</evidence>
<dbReference type="Proteomes" id="UP000434172">
    <property type="component" value="Unassembled WGS sequence"/>
</dbReference>
<comment type="similarity">
    <text evidence="4">Belongs to the NRP synthetase family.</text>
</comment>
<evidence type="ECO:0000256" key="3">
    <source>
        <dbReference type="ARBA" id="ARBA00022598"/>
    </source>
</evidence>
<dbReference type="InterPro" id="IPR006162">
    <property type="entry name" value="Ppantetheine_attach_site"/>
</dbReference>
<keyword evidence="1" id="KW-0596">Phosphopantetheine</keyword>
<proteinExistence type="inferred from homology"/>
<accession>A0A8H3W2C2</accession>
<dbReference type="Gene3D" id="3.30.559.30">
    <property type="entry name" value="Nonribosomal peptide synthetase, condensation domain"/>
    <property type="match status" value="3"/>
</dbReference>
<feature type="domain" description="Carrier" evidence="6">
    <location>
        <begin position="2224"/>
        <end position="2300"/>
    </location>
</feature>
<dbReference type="InterPro" id="IPR001242">
    <property type="entry name" value="Condensation_dom"/>
</dbReference>
<dbReference type="SUPFAM" id="SSF56801">
    <property type="entry name" value="Acetyl-CoA synthetase-like"/>
    <property type="match status" value="2"/>
</dbReference>
<evidence type="ECO:0000256" key="1">
    <source>
        <dbReference type="ARBA" id="ARBA00022450"/>
    </source>
</evidence>
<feature type="compositionally biased region" description="Polar residues" evidence="5">
    <location>
        <begin position="2194"/>
        <end position="2210"/>
    </location>
</feature>
<dbReference type="FunFam" id="3.30.559.30:FF:000003">
    <property type="entry name" value="Nonribosomal peptide synthase SidD"/>
    <property type="match status" value="1"/>
</dbReference>
<dbReference type="Pfam" id="PF00550">
    <property type="entry name" value="PP-binding"/>
    <property type="match status" value="3"/>
</dbReference>